<dbReference type="InterPro" id="IPR044862">
    <property type="entry name" value="Pro_4_hyd_alph_FE2OG_OXY"/>
</dbReference>
<accession>A0A4S4KC40</accession>
<proteinExistence type="predicted"/>
<feature type="domain" description="Prolyl 4-hydroxylase alpha subunit Fe(2+) 2OG dioxygenase" evidence="1">
    <location>
        <begin position="462"/>
        <end position="554"/>
    </location>
</feature>
<dbReference type="PANTHER" id="PTHR33099:SF14">
    <property type="entry name" value="PROLYL 4-HYDROXYLASE ALPHA SUBUNIT FE(2+) 2OG DIOXYGENASE DOMAIN-CONTAINING PROTEIN"/>
    <property type="match status" value="1"/>
</dbReference>
<evidence type="ECO:0000313" key="2">
    <source>
        <dbReference type="EMBL" id="THG95576.1"/>
    </source>
</evidence>
<evidence type="ECO:0000313" key="3">
    <source>
        <dbReference type="Proteomes" id="UP000309038"/>
    </source>
</evidence>
<comment type="caution">
    <text evidence="2">The sequence shown here is derived from an EMBL/GenBank/DDBJ whole genome shotgun (WGS) entry which is preliminary data.</text>
</comment>
<dbReference type="Gene3D" id="2.60.120.620">
    <property type="entry name" value="q2cbj1_9rhob like domain"/>
    <property type="match status" value="1"/>
</dbReference>
<organism evidence="2 3">
    <name type="scientific">Hermanssonia centrifuga</name>
    <dbReference type="NCBI Taxonomy" id="98765"/>
    <lineage>
        <taxon>Eukaryota</taxon>
        <taxon>Fungi</taxon>
        <taxon>Dikarya</taxon>
        <taxon>Basidiomycota</taxon>
        <taxon>Agaricomycotina</taxon>
        <taxon>Agaricomycetes</taxon>
        <taxon>Polyporales</taxon>
        <taxon>Meruliaceae</taxon>
        <taxon>Hermanssonia</taxon>
    </lineage>
</organism>
<evidence type="ECO:0000259" key="1">
    <source>
        <dbReference type="Pfam" id="PF13640"/>
    </source>
</evidence>
<protein>
    <recommendedName>
        <fullName evidence="1">Prolyl 4-hydroxylase alpha subunit Fe(2+) 2OG dioxygenase domain-containing protein</fullName>
    </recommendedName>
</protein>
<reference evidence="2 3" key="1">
    <citation type="submission" date="2019-02" db="EMBL/GenBank/DDBJ databases">
        <title>Genome sequencing of the rare red list fungi Phlebia centrifuga.</title>
        <authorList>
            <person name="Buettner E."/>
            <person name="Kellner H."/>
        </authorList>
    </citation>
    <scope>NUCLEOTIDE SEQUENCE [LARGE SCALE GENOMIC DNA]</scope>
    <source>
        <strain evidence="2 3">DSM 108282</strain>
    </source>
</reference>
<dbReference type="PANTHER" id="PTHR33099">
    <property type="entry name" value="FE2OG DIOXYGENASE DOMAIN-CONTAINING PROTEIN"/>
    <property type="match status" value="1"/>
</dbReference>
<name>A0A4S4KC40_9APHY</name>
<keyword evidence="3" id="KW-1185">Reference proteome</keyword>
<dbReference type="AlphaFoldDB" id="A0A4S4KC40"/>
<dbReference type="Pfam" id="PF13640">
    <property type="entry name" value="2OG-FeII_Oxy_3"/>
    <property type="match status" value="1"/>
</dbReference>
<dbReference type="EMBL" id="SGPJ01000308">
    <property type="protein sequence ID" value="THG95576.1"/>
    <property type="molecule type" value="Genomic_DNA"/>
</dbReference>
<dbReference type="Proteomes" id="UP000309038">
    <property type="component" value="Unassembled WGS sequence"/>
</dbReference>
<sequence>MELSQEAHHLIVRHVGTRKDLVNLCRVSKRFQQEAEKALYDTLHLRGHSRTIEICQLLASTPRLSSLVDALSIFVVDDGSDDEDVPVPDDYWDCVAGALQQTTRLRFLSVYFEQAEDTSQAWVLNQCTFQLQTFHCDFEWDDHLLTFLHSQSNLTDLHLADYRSNASTAPSNDMPLLPKLSILECTFSEAAMALSPGRPITRVKTCFSHSQIDEKRTELHDLLTKLRQSRRSLRALDMADEAYTEEFSLELLTSTVETFSHSSNLRYFGTLVLPVETKQRLEFYATLMRLHRLQCVELEVSEWDPPPMTPAALRALTFELRIYCPTVCRVIFVYDFDRVVMKREKLAKAIIHKPPYCSGILPVPQVEDLVIFYGKGKEGRRLDVTHASSDDLQHLSQTCEAATFGMDQEDVLDETYRKAGKLDSTNFAVKLDLDSLGLLEAVRSDLLDGRKAQENVHAELYKLNVYGEGSFFKSHKDTPRSTKMFGSLVVVYPTVHKGGALTMSHEGESWTFDSGEIFAGHNDARIGYVAFFSDVDHEVTLVESGYRVTITYNLYFVDSPVHIPLAPSISPAGKEFKSAFLALLADPTFLPNGGHLGFGMRHVYPLENKPKGKDVLRYMKRCLKGSDADVLRVCEELSLKVELNIMFKDRGEIVMLRKDPKLEGKQLDMDDGLCEYLCHRYKAREVDVELQWVTSLTELNIQKSSFIAYGNQAELSHAYGHIALIVRVGKLGARTTRRAVTSDPSNTKT</sequence>
<gene>
    <name evidence="2" type="ORF">EW026_g6104</name>
</gene>